<gene>
    <name evidence="3" type="ORF">CSW64_06375</name>
</gene>
<dbReference type="EMBL" id="CP024201">
    <property type="protein sequence ID" value="ATQ42068.1"/>
    <property type="molecule type" value="Genomic_DNA"/>
</dbReference>
<dbReference type="Proteomes" id="UP000228945">
    <property type="component" value="Chromosome"/>
</dbReference>
<dbReference type="SUPFAM" id="SSF143011">
    <property type="entry name" value="RelE-like"/>
    <property type="match status" value="1"/>
</dbReference>
<reference evidence="3 4" key="1">
    <citation type="submission" date="2017-10" db="EMBL/GenBank/DDBJ databases">
        <title>Genome sequence of Caulobacter mirabilis FWC38.</title>
        <authorList>
            <person name="Fiebig A."/>
            <person name="Crosson S."/>
        </authorList>
    </citation>
    <scope>NUCLEOTIDE SEQUENCE [LARGE SCALE GENOMIC DNA]</scope>
    <source>
        <strain evidence="3 4">FWC 38</strain>
    </source>
</reference>
<evidence type="ECO:0000313" key="4">
    <source>
        <dbReference type="Proteomes" id="UP000228945"/>
    </source>
</evidence>
<dbReference type="InterPro" id="IPR051803">
    <property type="entry name" value="TA_system_RelE-like_toxin"/>
</dbReference>
<organism evidence="3 4">
    <name type="scientific">Caulobacter mirabilis</name>
    <dbReference type="NCBI Taxonomy" id="69666"/>
    <lineage>
        <taxon>Bacteria</taxon>
        <taxon>Pseudomonadati</taxon>
        <taxon>Pseudomonadota</taxon>
        <taxon>Alphaproteobacteria</taxon>
        <taxon>Caulobacterales</taxon>
        <taxon>Caulobacteraceae</taxon>
        <taxon>Caulobacter</taxon>
    </lineage>
</organism>
<dbReference type="OrthoDB" id="573800at2"/>
<dbReference type="AlphaFoldDB" id="A0A2D2AVN6"/>
<dbReference type="PANTHER" id="PTHR33755">
    <property type="entry name" value="TOXIN PARE1-RELATED"/>
    <property type="match status" value="1"/>
</dbReference>
<keyword evidence="2" id="KW-1277">Toxin-antitoxin system</keyword>
<dbReference type="Gene3D" id="3.30.2310.20">
    <property type="entry name" value="RelE-like"/>
    <property type="match status" value="1"/>
</dbReference>
<evidence type="ECO:0000256" key="1">
    <source>
        <dbReference type="ARBA" id="ARBA00006226"/>
    </source>
</evidence>
<protein>
    <submittedName>
        <fullName evidence="3">Plasmid stabilization protein</fullName>
    </submittedName>
</protein>
<comment type="similarity">
    <text evidence="1">Belongs to the RelE toxin family.</text>
</comment>
<evidence type="ECO:0000313" key="3">
    <source>
        <dbReference type="EMBL" id="ATQ42068.1"/>
    </source>
</evidence>
<proteinExistence type="inferred from homology"/>
<dbReference type="RefSeq" id="WP_099621324.1">
    <property type="nucleotide sequence ID" value="NZ_CP024201.1"/>
</dbReference>
<evidence type="ECO:0000256" key="2">
    <source>
        <dbReference type="ARBA" id="ARBA00022649"/>
    </source>
</evidence>
<keyword evidence="4" id="KW-1185">Reference proteome</keyword>
<name>A0A2D2AVN6_9CAUL</name>
<dbReference type="Pfam" id="PF05016">
    <property type="entry name" value="ParE_toxin"/>
    <property type="match status" value="1"/>
</dbReference>
<accession>A0A2D2AVN6</accession>
<sequence>MKIRWSREASDDVGRLHAFLESANPVAAAKVARMLVEAPDRLLVHSRIGERLHRYGHRDVRHLRVAAYDLWYEIQGDTILIVRIRHQREDR</sequence>
<dbReference type="InterPro" id="IPR035093">
    <property type="entry name" value="RelE/ParE_toxin_dom_sf"/>
</dbReference>
<dbReference type="PANTHER" id="PTHR33755:SF7">
    <property type="entry name" value="TOXIN MODULE OF TOXIN-ANTITOXIN SYSTEM RELE_STBE FAMILY"/>
    <property type="match status" value="1"/>
</dbReference>
<dbReference type="InterPro" id="IPR007712">
    <property type="entry name" value="RelE/ParE_toxin"/>
</dbReference>
<dbReference type="KEGG" id="cmb:CSW64_06375"/>